<evidence type="ECO:0008006" key="6">
    <source>
        <dbReference type="Google" id="ProtNLM"/>
    </source>
</evidence>
<reference evidence="2 4" key="1">
    <citation type="submission" date="2018-06" db="EMBL/GenBank/DDBJ databases">
        <title>Complete Genome Sequence of the Microcystin-Degrading Bacterium Sphingosinicella microcystinivorans Strain B-9.</title>
        <authorList>
            <person name="Jin H."/>
            <person name="Nishizawa T."/>
            <person name="Guo Y."/>
            <person name="Nishizawa A."/>
            <person name="Park H."/>
            <person name="Kato H."/>
            <person name="Tsuji K."/>
            <person name="Harada K."/>
        </authorList>
    </citation>
    <scope>NUCLEOTIDE SEQUENCE [LARGE SCALE GENOMIC DNA]</scope>
    <source>
        <strain evidence="2 4">B9</strain>
    </source>
</reference>
<evidence type="ECO:0000313" key="4">
    <source>
        <dbReference type="Proteomes" id="UP000275727"/>
    </source>
</evidence>
<keyword evidence="1" id="KW-0732">Signal</keyword>
<reference evidence="3 5" key="2">
    <citation type="submission" date="2018-10" db="EMBL/GenBank/DDBJ databases">
        <title>Genomic Encyclopedia of Type Strains, Phase IV (KMG-IV): sequencing the most valuable type-strain genomes for metagenomic binning, comparative biology and taxonomic classification.</title>
        <authorList>
            <person name="Goeker M."/>
        </authorList>
    </citation>
    <scope>NUCLEOTIDE SEQUENCE [LARGE SCALE GENOMIC DNA]</scope>
    <source>
        <strain evidence="3 5">DSM 19791</strain>
    </source>
</reference>
<dbReference type="EMBL" id="AP018711">
    <property type="protein sequence ID" value="BBE33761.1"/>
    <property type="molecule type" value="Genomic_DNA"/>
</dbReference>
<dbReference type="RefSeq" id="WP_121047356.1">
    <property type="nucleotide sequence ID" value="NZ_AP018711.1"/>
</dbReference>
<feature type="chain" id="PRO_5042287812" description="Glycine zipper domain-containing protein" evidence="1">
    <location>
        <begin position="21"/>
        <end position="95"/>
    </location>
</feature>
<evidence type="ECO:0000313" key="2">
    <source>
        <dbReference type="EMBL" id="BBE33761.1"/>
    </source>
</evidence>
<dbReference type="Proteomes" id="UP000276029">
    <property type="component" value="Unassembled WGS sequence"/>
</dbReference>
<evidence type="ECO:0000313" key="3">
    <source>
        <dbReference type="EMBL" id="RKS90845.1"/>
    </source>
</evidence>
<keyword evidence="5" id="KW-1185">Reference proteome</keyword>
<name>A0AAD1G0P2_SPHMI</name>
<evidence type="ECO:0000256" key="1">
    <source>
        <dbReference type="SAM" id="SignalP"/>
    </source>
</evidence>
<accession>A0AAD1G0P2</accession>
<dbReference type="EMBL" id="RBWX01000007">
    <property type="protein sequence ID" value="RKS90845.1"/>
    <property type="molecule type" value="Genomic_DNA"/>
</dbReference>
<dbReference type="Proteomes" id="UP000275727">
    <property type="component" value="Chromosome"/>
</dbReference>
<organism evidence="2 4">
    <name type="scientific">Sphingosinicella microcystinivorans</name>
    <dbReference type="NCBI Taxonomy" id="335406"/>
    <lineage>
        <taxon>Bacteria</taxon>
        <taxon>Pseudomonadati</taxon>
        <taxon>Pseudomonadota</taxon>
        <taxon>Alphaproteobacteria</taxon>
        <taxon>Sphingomonadales</taxon>
        <taxon>Sphingosinicellaceae</taxon>
        <taxon>Sphingosinicella</taxon>
    </lineage>
</organism>
<evidence type="ECO:0000313" key="5">
    <source>
        <dbReference type="Proteomes" id="UP000276029"/>
    </source>
</evidence>
<protein>
    <recommendedName>
        <fullName evidence="6">Glycine zipper domain-containing protein</fullName>
    </recommendedName>
</protein>
<dbReference type="PROSITE" id="PS51257">
    <property type="entry name" value="PROKAR_LIPOPROTEIN"/>
    <property type="match status" value="1"/>
</dbReference>
<feature type="signal peptide" evidence="1">
    <location>
        <begin position="1"/>
        <end position="20"/>
    </location>
</feature>
<sequence>MRKSLIILASGTLLALGACTGNRTIDSGLVGAGVGAAAGAVVPGVSTTEGAIAGGAAGAVYGAVTDGDAKRGSKEYCRDRYPRDSREYDRCRRNR</sequence>
<dbReference type="KEGG" id="smic:SmB9_14190"/>
<proteinExistence type="predicted"/>
<dbReference type="AlphaFoldDB" id="A0AAD1G0P2"/>
<gene>
    <name evidence="3" type="ORF">DFR51_0387</name>
    <name evidence="2" type="ORF">SmB9_14190</name>
</gene>